<keyword evidence="3" id="KW-1185">Reference proteome</keyword>
<organism evidence="2 3">
    <name type="scientific">Cyclostephanos tholiformis</name>
    <dbReference type="NCBI Taxonomy" id="382380"/>
    <lineage>
        <taxon>Eukaryota</taxon>
        <taxon>Sar</taxon>
        <taxon>Stramenopiles</taxon>
        <taxon>Ochrophyta</taxon>
        <taxon>Bacillariophyta</taxon>
        <taxon>Coscinodiscophyceae</taxon>
        <taxon>Thalassiosirophycidae</taxon>
        <taxon>Stephanodiscales</taxon>
        <taxon>Stephanodiscaceae</taxon>
        <taxon>Cyclostephanos</taxon>
    </lineage>
</organism>
<feature type="region of interest" description="Disordered" evidence="1">
    <location>
        <begin position="1"/>
        <end position="34"/>
    </location>
</feature>
<protein>
    <submittedName>
        <fullName evidence="2">Uncharacterized protein</fullName>
    </submittedName>
</protein>
<accession>A0ABD3RAL7</accession>
<name>A0ABD3RAL7_9STRA</name>
<reference evidence="2 3" key="1">
    <citation type="submission" date="2024-10" db="EMBL/GenBank/DDBJ databases">
        <title>Updated reference genomes for cyclostephanoid diatoms.</title>
        <authorList>
            <person name="Roberts W.R."/>
            <person name="Alverson A.J."/>
        </authorList>
    </citation>
    <scope>NUCLEOTIDE SEQUENCE [LARGE SCALE GENOMIC DNA]</scope>
    <source>
        <strain evidence="2 3">AJA228-03</strain>
    </source>
</reference>
<comment type="caution">
    <text evidence="2">The sequence shown here is derived from an EMBL/GenBank/DDBJ whole genome shotgun (WGS) entry which is preliminary data.</text>
</comment>
<sequence>MGPGMLPRFHGHALHVAPRPRRGRQSRPRMAPVGYDDMRAPVIRALSHQVHKRRQRADGGRNENLLAVSIAAMATISSNTADVAASTYCVRRRREEEGGGGGGGGKWRELRHRKCLGRAKSFMSCHGALYYHDISA</sequence>
<dbReference type="Proteomes" id="UP001530377">
    <property type="component" value="Unassembled WGS sequence"/>
</dbReference>
<dbReference type="EMBL" id="JALLPB020000360">
    <property type="protein sequence ID" value="KAL3809989.1"/>
    <property type="molecule type" value="Genomic_DNA"/>
</dbReference>
<dbReference type="AlphaFoldDB" id="A0ABD3RAL7"/>
<proteinExistence type="predicted"/>
<evidence type="ECO:0000313" key="2">
    <source>
        <dbReference type="EMBL" id="KAL3809989.1"/>
    </source>
</evidence>
<evidence type="ECO:0000256" key="1">
    <source>
        <dbReference type="SAM" id="MobiDB-lite"/>
    </source>
</evidence>
<evidence type="ECO:0000313" key="3">
    <source>
        <dbReference type="Proteomes" id="UP001530377"/>
    </source>
</evidence>
<feature type="compositionally biased region" description="Basic residues" evidence="1">
    <location>
        <begin position="9"/>
        <end position="27"/>
    </location>
</feature>
<gene>
    <name evidence="2" type="ORF">ACHAXA_007765</name>
</gene>